<reference evidence="1 2" key="1">
    <citation type="submission" date="2015-11" db="EMBL/GenBank/DDBJ databases">
        <title>Exploring the genomic traits of fungus-feeding bacterial genus Collimonas.</title>
        <authorList>
            <person name="Song C."/>
            <person name="Schmidt R."/>
            <person name="de Jager V."/>
            <person name="Krzyzanowska D."/>
            <person name="Jongedijk E."/>
            <person name="Cankar K."/>
            <person name="Beekwilder J."/>
            <person name="van Veen A."/>
            <person name="de Boer W."/>
            <person name="van Veen J.A."/>
            <person name="Garbeva P."/>
        </authorList>
    </citation>
    <scope>NUCLEOTIDE SEQUENCE [LARGE SCALE GENOMIC DNA]</scope>
    <source>
        <strain evidence="1 2">Ter6</strain>
    </source>
</reference>
<dbReference type="Proteomes" id="UP000072421">
    <property type="component" value="Chromosome"/>
</dbReference>
<protein>
    <submittedName>
        <fullName evidence="1">Uncharacterized protein</fullName>
    </submittedName>
</protein>
<accession>A0A127P6I3</accession>
<sequence length="44" mass="5093">MVERTGAWMTWPWIDHNRTLHDLCPLQLGKLCVLSENFSCATFA</sequence>
<proteinExistence type="predicted"/>
<organism evidence="1">
    <name type="scientific">Collimonas fungivorans</name>
    <dbReference type="NCBI Taxonomy" id="158899"/>
    <lineage>
        <taxon>Bacteria</taxon>
        <taxon>Pseudomonadati</taxon>
        <taxon>Pseudomonadota</taxon>
        <taxon>Betaproteobacteria</taxon>
        <taxon>Burkholderiales</taxon>
        <taxon>Oxalobacteraceae</taxon>
        <taxon>Collimonas</taxon>
    </lineage>
</organism>
<dbReference type="EMBL" id="CP013232">
    <property type="protein sequence ID" value="AMO93420.1"/>
    <property type="molecule type" value="Genomic_DNA"/>
</dbReference>
<gene>
    <name evidence="1" type="ORF">CFter6_0695</name>
</gene>
<evidence type="ECO:0000313" key="1">
    <source>
        <dbReference type="EMBL" id="AMO93420.1"/>
    </source>
</evidence>
<dbReference type="AlphaFoldDB" id="A0A127P6I3"/>
<name>A0A127P6I3_9BURK</name>
<evidence type="ECO:0000313" key="2">
    <source>
        <dbReference type="Proteomes" id="UP000072421"/>
    </source>
</evidence>